<proteinExistence type="predicted"/>
<gene>
    <name evidence="4" type="ORF">BST83_02070</name>
</gene>
<evidence type="ECO:0000256" key="2">
    <source>
        <dbReference type="SAM" id="SignalP"/>
    </source>
</evidence>
<protein>
    <recommendedName>
        <fullName evidence="3">DUF6089 domain-containing protein</fullName>
    </recommendedName>
</protein>
<feature type="signal peptide" evidence="2">
    <location>
        <begin position="1"/>
        <end position="21"/>
    </location>
</feature>
<evidence type="ECO:0000256" key="1">
    <source>
        <dbReference type="SAM" id="Coils"/>
    </source>
</evidence>
<organism evidence="4 5">
    <name type="scientific">Polaribacter filamentus</name>
    <dbReference type="NCBI Taxonomy" id="53483"/>
    <lineage>
        <taxon>Bacteria</taxon>
        <taxon>Pseudomonadati</taxon>
        <taxon>Bacteroidota</taxon>
        <taxon>Flavobacteriia</taxon>
        <taxon>Flavobacteriales</taxon>
        <taxon>Flavobacteriaceae</taxon>
    </lineage>
</organism>
<dbReference type="Proteomes" id="UP000239522">
    <property type="component" value="Unassembled WGS sequence"/>
</dbReference>
<keyword evidence="1" id="KW-0175">Coiled coil</keyword>
<accession>A0A2S7KTY1</accession>
<dbReference type="OrthoDB" id="1266448at2"/>
<dbReference type="Pfam" id="PF19573">
    <property type="entry name" value="DUF6089"/>
    <property type="match status" value="1"/>
</dbReference>
<feature type="domain" description="DUF6089" evidence="3">
    <location>
        <begin position="464"/>
        <end position="586"/>
    </location>
</feature>
<dbReference type="RefSeq" id="WP_104808364.1">
    <property type="nucleotide sequence ID" value="NZ_MQUA01000013.1"/>
</dbReference>
<keyword evidence="2" id="KW-0732">Signal</keyword>
<dbReference type="EMBL" id="MQUA01000013">
    <property type="protein sequence ID" value="PQB06101.1"/>
    <property type="molecule type" value="Genomic_DNA"/>
</dbReference>
<name>A0A2S7KTY1_9FLAO</name>
<comment type="caution">
    <text evidence="4">The sequence shown here is derived from an EMBL/GenBank/DDBJ whole genome shotgun (WGS) entry which is preliminary data.</text>
</comment>
<evidence type="ECO:0000313" key="5">
    <source>
        <dbReference type="Proteomes" id="UP000239522"/>
    </source>
</evidence>
<keyword evidence="5" id="KW-1185">Reference proteome</keyword>
<dbReference type="InterPro" id="IPR045743">
    <property type="entry name" value="DUF6089"/>
</dbReference>
<feature type="coiled-coil region" evidence="1">
    <location>
        <begin position="425"/>
        <end position="455"/>
    </location>
</feature>
<reference evidence="4 5" key="1">
    <citation type="submission" date="2016-11" db="EMBL/GenBank/DDBJ databases">
        <title>Trade-off between light-utilization and light-protection in marine flavobacteria.</title>
        <authorList>
            <person name="Kumagai Y."/>
        </authorList>
    </citation>
    <scope>NUCLEOTIDE SEQUENCE [LARGE SCALE GENOMIC DNA]</scope>
    <source>
        <strain evidence="4 5">ATCC 700397</strain>
    </source>
</reference>
<sequence>MRYFYNIITVFCIFFCSAAYSQDTLQGTYKDYKIEAGEYLINENVQFNGSLIISPNVKIIFEKKGTMIIGGSVRAISENFDIKFIGAEGNVGNGVIIVDKQNVEIEFNGVIFKNLNTPLFFENSWYRTKVNVRNNIFIQNYGKISLIQILTPYNSYFENDLPIEFKLNGNLFAENNSSIFIQDLGSLNLKIDITNNTFINNKIFGLDSYTISSNLIYGRLDEINAVNITKIEANSFINNYLVNNLTGLQIKKANLGIYGTKETFNIGGNFFGTIDPDQIANSIYDKKYNYNSPLVAFEPFLTAPNPENPAHIYGALNFEGKEIKSNVLLNEPLEEFITLSNTFIDLTNAELSYVYLKDTLSAEASKKVIPFKFKPGEKGINVTVSKEFNELKGKVGYLELDNIIDTNKTYVPKLQIGQLAFGEKKIKIKATLDKIEKEMELLKKQQDSIKGNEEEISKTELGKFEVGLIAGGAIFRGSISNNNFMENDLNISFGIDIGYNVNPYLTARINISSSTLSNSDINSGDADKINRGMNFSTPILSISPGIDFDLINNRSNPKVNKVRPSIGIGLDAISFKPTGIFNGQEYDLASLGTGGQFLNEETEPYATFTLGLYVTFKLKYQIGKNSIGLFASYHSTLTDYLDDVGADPYPDRDALYNSNGENGGASVYFSNPTSINTTNRLRSDPSSGNDSFVKVGISITRKLFNPKN</sequence>
<feature type="chain" id="PRO_5015728723" description="DUF6089 domain-containing protein" evidence="2">
    <location>
        <begin position="22"/>
        <end position="708"/>
    </location>
</feature>
<evidence type="ECO:0000259" key="3">
    <source>
        <dbReference type="Pfam" id="PF19573"/>
    </source>
</evidence>
<dbReference type="AlphaFoldDB" id="A0A2S7KTY1"/>
<evidence type="ECO:0000313" key="4">
    <source>
        <dbReference type="EMBL" id="PQB06101.1"/>
    </source>
</evidence>